<keyword evidence="16" id="KW-1185">Reference proteome</keyword>
<dbReference type="Pfam" id="PF15288">
    <property type="entry name" value="zf-CCHC_6"/>
    <property type="match status" value="1"/>
</dbReference>
<evidence type="ECO:0000256" key="6">
    <source>
        <dbReference type="ARBA" id="ARBA00022692"/>
    </source>
</evidence>
<feature type="transmembrane region" description="Helical" evidence="13">
    <location>
        <begin position="29"/>
        <end position="50"/>
    </location>
</feature>
<feature type="compositionally biased region" description="Basic and acidic residues" evidence="12">
    <location>
        <begin position="201"/>
        <end position="213"/>
    </location>
</feature>
<evidence type="ECO:0000256" key="1">
    <source>
        <dbReference type="ARBA" id="ARBA00004651"/>
    </source>
</evidence>
<evidence type="ECO:0000256" key="2">
    <source>
        <dbReference type="ARBA" id="ARBA00007943"/>
    </source>
</evidence>
<feature type="region of interest" description="Disordered" evidence="12">
    <location>
        <begin position="201"/>
        <end position="250"/>
    </location>
</feature>
<dbReference type="AlphaFoldDB" id="L9L2X7"/>
<feature type="compositionally biased region" description="Low complexity" evidence="12">
    <location>
        <begin position="457"/>
        <end position="466"/>
    </location>
</feature>
<accession>L9L2X7</accession>
<dbReference type="InParanoid" id="L9L2X7"/>
<dbReference type="Gene3D" id="1.20.1070.10">
    <property type="entry name" value="Rhodopsin 7-helix transmembrane proteins"/>
    <property type="match status" value="1"/>
</dbReference>
<evidence type="ECO:0000256" key="3">
    <source>
        <dbReference type="ARBA" id="ARBA00010663"/>
    </source>
</evidence>
<dbReference type="GO" id="GO:0019236">
    <property type="term" value="P:response to pheromone"/>
    <property type="evidence" value="ECO:0007669"/>
    <property type="project" value="UniProtKB-KW"/>
</dbReference>
<dbReference type="InterPro" id="IPR041670">
    <property type="entry name" value="Znf-CCHC_6"/>
</dbReference>
<keyword evidence="4" id="KW-1003">Cell membrane</keyword>
<feature type="compositionally biased region" description="Basic and acidic residues" evidence="12">
    <location>
        <begin position="348"/>
        <end position="363"/>
    </location>
</feature>
<gene>
    <name evidence="15" type="ORF">TREES_T100011664</name>
</gene>
<evidence type="ECO:0000256" key="5">
    <source>
        <dbReference type="ARBA" id="ARBA00022507"/>
    </source>
</evidence>
<evidence type="ECO:0000256" key="12">
    <source>
        <dbReference type="SAM" id="MobiDB-lite"/>
    </source>
</evidence>
<proteinExistence type="inferred from homology"/>
<evidence type="ECO:0000256" key="10">
    <source>
        <dbReference type="ARBA" id="ARBA00023170"/>
    </source>
</evidence>
<feature type="transmembrane region" description="Helical" evidence="13">
    <location>
        <begin position="62"/>
        <end position="85"/>
    </location>
</feature>
<evidence type="ECO:0000256" key="9">
    <source>
        <dbReference type="ARBA" id="ARBA00023136"/>
    </source>
</evidence>
<feature type="region of interest" description="Disordered" evidence="12">
    <location>
        <begin position="324"/>
        <end position="475"/>
    </location>
</feature>
<evidence type="ECO:0000256" key="13">
    <source>
        <dbReference type="SAM" id="Phobius"/>
    </source>
</evidence>
<organism evidence="15 16">
    <name type="scientific">Tupaia chinensis</name>
    <name type="common">Chinese tree shrew</name>
    <name type="synonym">Tupaia belangeri chinensis</name>
    <dbReference type="NCBI Taxonomy" id="246437"/>
    <lineage>
        <taxon>Eukaryota</taxon>
        <taxon>Metazoa</taxon>
        <taxon>Chordata</taxon>
        <taxon>Craniata</taxon>
        <taxon>Vertebrata</taxon>
        <taxon>Euteleostomi</taxon>
        <taxon>Mammalia</taxon>
        <taxon>Eutheria</taxon>
        <taxon>Euarchontoglires</taxon>
        <taxon>Scandentia</taxon>
        <taxon>Tupaiidae</taxon>
        <taxon>Tupaia</taxon>
    </lineage>
</organism>
<dbReference type="EMBL" id="KB320547">
    <property type="protein sequence ID" value="ELW69104.1"/>
    <property type="molecule type" value="Genomic_DNA"/>
</dbReference>
<dbReference type="InterPro" id="IPR004072">
    <property type="entry name" value="Vmron_rcpt_1"/>
</dbReference>
<dbReference type="SUPFAM" id="SSF81321">
    <property type="entry name" value="Family A G protein-coupled receptor-like"/>
    <property type="match status" value="1"/>
</dbReference>
<evidence type="ECO:0000256" key="4">
    <source>
        <dbReference type="ARBA" id="ARBA00022475"/>
    </source>
</evidence>
<comment type="similarity">
    <text evidence="2">Belongs to the FAM90 family.</text>
</comment>
<feature type="domain" description="Zinc knuckle" evidence="14">
    <location>
        <begin position="291"/>
        <end position="332"/>
    </location>
</feature>
<keyword evidence="7 13" id="KW-1133">Transmembrane helix</keyword>
<comment type="similarity">
    <text evidence="3">Belongs to the G-protein coupled receptor 1 family.</text>
</comment>
<dbReference type="GO" id="GO:0005886">
    <property type="term" value="C:plasma membrane"/>
    <property type="evidence" value="ECO:0007669"/>
    <property type="project" value="UniProtKB-SubCell"/>
</dbReference>
<dbReference type="PANTHER" id="PTHR16035">
    <property type="entry name" value="PROTEIN FAM90A1"/>
    <property type="match status" value="1"/>
</dbReference>
<dbReference type="InterPro" id="IPR039213">
    <property type="entry name" value="FAM90"/>
</dbReference>
<evidence type="ECO:0000259" key="14">
    <source>
        <dbReference type="Pfam" id="PF15288"/>
    </source>
</evidence>
<feature type="transmembrane region" description="Helical" evidence="13">
    <location>
        <begin position="120"/>
        <end position="142"/>
    </location>
</feature>
<dbReference type="PANTHER" id="PTHR16035:SF16">
    <property type="entry name" value="PROTEIN FAM90A1-RELATED"/>
    <property type="match status" value="1"/>
</dbReference>
<keyword evidence="10" id="KW-0675">Receptor</keyword>
<keyword evidence="8" id="KW-0297">G-protein coupled receptor</keyword>
<feature type="compositionally biased region" description="Basic and acidic residues" evidence="12">
    <location>
        <begin position="426"/>
        <end position="445"/>
    </location>
</feature>
<dbReference type="GO" id="GO:0016503">
    <property type="term" value="F:pheromone receptor activity"/>
    <property type="evidence" value="ECO:0007669"/>
    <property type="project" value="InterPro"/>
</dbReference>
<dbReference type="eggNOG" id="ENOG502TD1A">
    <property type="taxonomic scope" value="Eukaryota"/>
</dbReference>
<evidence type="ECO:0000256" key="7">
    <source>
        <dbReference type="ARBA" id="ARBA00022989"/>
    </source>
</evidence>
<keyword evidence="11" id="KW-0807">Transducer</keyword>
<protein>
    <recommendedName>
        <fullName evidence="14">Zinc knuckle domain-containing protein</fullName>
    </recommendedName>
</protein>
<evidence type="ECO:0000313" key="16">
    <source>
        <dbReference type="Proteomes" id="UP000011518"/>
    </source>
</evidence>
<evidence type="ECO:0000256" key="8">
    <source>
        <dbReference type="ARBA" id="ARBA00023040"/>
    </source>
</evidence>
<dbReference type="Proteomes" id="UP000011518">
    <property type="component" value="Unassembled WGS sequence"/>
</dbReference>
<dbReference type="PRINTS" id="PR01534">
    <property type="entry name" value="VOMERONASL1R"/>
</dbReference>
<evidence type="ECO:0000256" key="11">
    <source>
        <dbReference type="ARBA" id="ARBA00023224"/>
    </source>
</evidence>
<keyword evidence="5" id="KW-0589">Pheromone response</keyword>
<comment type="subcellular location">
    <subcellularLocation>
        <location evidence="1">Cell membrane</location>
        <topology evidence="1">Multi-pass membrane protein</topology>
    </subcellularLocation>
</comment>
<sequence length="674" mass="74684">MLAALGLRDFLSDAGCKLVFYLYRVGRDVSMGTICLLSVFQLITISPVNSKWAKLKVKAPKFLCACSVLCWALSLLFNSVVPVYVTARSDNRNITGKSDLGYCYVAHIEQTRRSMYIASVFFRDGLCLVLMTWANIFMVYILHRHKKRVQYLHTRNLSARASPEDTATQSIFVLIDMMTEKWVVVASVEVMLRFPLRPGEDPTARCVSTEKLRPSAGRPCGIPQRPGNQDGRKSNSQSMNGTEQKHRDMKPVASHYLHHQPPRPADIRTLKERQQGPVRQRAPHPEEEDAKVKCRNCGAFGHTARSRRCPIKCSGRALSLQPLGSNKQKENLRPGKPLQVQTAGPFNDMDRERRQRQRREERQSAASLPTLPRKPREKLQNNWEEPAEPCAYLRNPTRPLPVHTTKRRATGPVPTPDVRVFGPTRSPKEASEQGPAKGREVDVSHAPHPARKNWLQSPSPSASPAGSGPGVFCPQAQVKRPDVEAKPRPKCGQDFTHTVQAPGQKPAQGPIQTCWTTPKKARFSCFLTPLLYAQSLDRGAVQACKPLPSTSGLGPRQAPTVTTKTPALKATATLQPTPKPPYLSPVQAFSLPHPPPSGLIPGKLDTIALKNWDEGWQSAGTRRANTPNPPMKSALGDQSPDVIKMYEGQGTCVPGHVLYEDLLVSSSSEYSDFE</sequence>
<evidence type="ECO:0000313" key="15">
    <source>
        <dbReference type="EMBL" id="ELW69104.1"/>
    </source>
</evidence>
<reference evidence="16" key="2">
    <citation type="journal article" date="2013" name="Nat. Commun.">
        <title>Genome of the Chinese tree shrew.</title>
        <authorList>
            <person name="Fan Y."/>
            <person name="Huang Z.Y."/>
            <person name="Cao C.C."/>
            <person name="Chen C.S."/>
            <person name="Chen Y.X."/>
            <person name="Fan D.D."/>
            <person name="He J."/>
            <person name="Hou H.L."/>
            <person name="Hu L."/>
            <person name="Hu X.T."/>
            <person name="Jiang X.T."/>
            <person name="Lai R."/>
            <person name="Lang Y.S."/>
            <person name="Liang B."/>
            <person name="Liao S.G."/>
            <person name="Mu D."/>
            <person name="Ma Y.Y."/>
            <person name="Niu Y.Y."/>
            <person name="Sun X.Q."/>
            <person name="Xia J.Q."/>
            <person name="Xiao J."/>
            <person name="Xiong Z.Q."/>
            <person name="Xu L."/>
            <person name="Yang L."/>
            <person name="Zhang Y."/>
            <person name="Zhao W."/>
            <person name="Zhao X.D."/>
            <person name="Zheng Y.T."/>
            <person name="Zhou J.M."/>
            <person name="Zhu Y.B."/>
            <person name="Zhang G.J."/>
            <person name="Wang J."/>
            <person name="Yao Y.G."/>
        </authorList>
    </citation>
    <scope>NUCLEOTIDE SEQUENCE [LARGE SCALE GENOMIC DNA]</scope>
</reference>
<name>L9L2X7_TUPCH</name>
<keyword evidence="6 13" id="KW-0812">Transmembrane</keyword>
<dbReference type="Pfam" id="PF03402">
    <property type="entry name" value="V1R"/>
    <property type="match status" value="1"/>
</dbReference>
<keyword evidence="9 13" id="KW-0472">Membrane</keyword>
<reference evidence="16" key="1">
    <citation type="submission" date="2012-07" db="EMBL/GenBank/DDBJ databases">
        <title>Genome of the Chinese tree shrew, a rising model animal genetically related to primates.</title>
        <authorList>
            <person name="Zhang G."/>
            <person name="Fan Y."/>
            <person name="Yao Y."/>
            <person name="Huang Z."/>
        </authorList>
    </citation>
    <scope>NUCLEOTIDE SEQUENCE [LARGE SCALE GENOMIC DNA]</scope>
</reference>